<dbReference type="Pfam" id="PF03780">
    <property type="entry name" value="Asp23"/>
    <property type="match status" value="1"/>
</dbReference>
<reference evidence="2 3" key="1">
    <citation type="submission" date="2020-03" db="EMBL/GenBank/DDBJ databases">
        <title>Sequencing the genomes of 1000 actinobacteria strains.</title>
        <authorList>
            <person name="Klenk H.-P."/>
        </authorList>
    </citation>
    <scope>NUCLEOTIDE SEQUENCE [LARGE SCALE GENOMIC DNA]</scope>
    <source>
        <strain evidence="2 3">DSM 45668</strain>
    </source>
</reference>
<protein>
    <submittedName>
        <fullName evidence="2">Alkaline shock family protein YloU</fullName>
    </submittedName>
</protein>
<dbReference type="EMBL" id="JAANOU010000001">
    <property type="protein sequence ID" value="NIH80382.1"/>
    <property type="molecule type" value="Genomic_DNA"/>
</dbReference>
<gene>
    <name evidence="2" type="ORF">FHX46_002912</name>
</gene>
<dbReference type="Proteomes" id="UP000754495">
    <property type="component" value="Unassembled WGS sequence"/>
</dbReference>
<keyword evidence="3" id="KW-1185">Reference proteome</keyword>
<dbReference type="InterPro" id="IPR005531">
    <property type="entry name" value="Asp23"/>
</dbReference>
<evidence type="ECO:0000256" key="1">
    <source>
        <dbReference type="ARBA" id="ARBA00005721"/>
    </source>
</evidence>
<name>A0ABX0STW1_9PSEU</name>
<evidence type="ECO:0000313" key="3">
    <source>
        <dbReference type="Proteomes" id="UP000754495"/>
    </source>
</evidence>
<comment type="caution">
    <text evidence="2">The sequence shown here is derived from an EMBL/GenBank/DDBJ whole genome shotgun (WGS) entry which is preliminary data.</text>
</comment>
<comment type="similarity">
    <text evidence="1">Belongs to the asp23 family.</text>
</comment>
<evidence type="ECO:0000313" key="2">
    <source>
        <dbReference type="EMBL" id="NIH80382.1"/>
    </source>
</evidence>
<dbReference type="RefSeq" id="WP_313886140.1">
    <property type="nucleotide sequence ID" value="NZ_JAANOU010000001.1"/>
</dbReference>
<proteinExistence type="inferred from homology"/>
<sequence length="125" mass="12914">MRGDLVHVEWIVEDAVVAAVAAHAARSVPGVARLEPGVAGLVRGWGRARWQEVKGLTPAPADGVTVRRAGGEFEVCVGIATRAGVQVAAVAAAVQHEVRAALVRDTGVVPGQVSVTVLDVDPEVR</sequence>
<accession>A0ABX0STW1</accession>
<organism evidence="2 3">
    <name type="scientific">Amycolatopsis viridis</name>
    <dbReference type="NCBI Taxonomy" id="185678"/>
    <lineage>
        <taxon>Bacteria</taxon>
        <taxon>Bacillati</taxon>
        <taxon>Actinomycetota</taxon>
        <taxon>Actinomycetes</taxon>
        <taxon>Pseudonocardiales</taxon>
        <taxon>Pseudonocardiaceae</taxon>
        <taxon>Amycolatopsis</taxon>
    </lineage>
</organism>